<evidence type="ECO:0000313" key="2">
    <source>
        <dbReference type="Proteomes" id="UP000204364"/>
    </source>
</evidence>
<organism evidence="1 2">
    <name type="scientific">Synechococcus phage S-WAM1</name>
    <dbReference type="NCBI Taxonomy" id="1815521"/>
    <lineage>
        <taxon>Viruses</taxon>
        <taxon>Duplodnaviria</taxon>
        <taxon>Heunggongvirae</taxon>
        <taxon>Uroviricota</taxon>
        <taxon>Caudoviricetes</taxon>
        <taxon>Pantevenvirales</taxon>
        <taxon>Kyanoviridae</taxon>
        <taxon>Sokavirus</taxon>
        <taxon>Sokavirus swam1</taxon>
    </lineage>
</organism>
<dbReference type="OrthoDB" id="24274at10239"/>
<gene>
    <name evidence="1" type="ORF">P090810_060</name>
</gene>
<dbReference type="KEGG" id="vg:30310013"/>
<proteinExistence type="predicted"/>
<dbReference type="EMBL" id="KU686210">
    <property type="protein sequence ID" value="AOV61533.1"/>
    <property type="molecule type" value="Genomic_DNA"/>
</dbReference>
<dbReference type="GeneID" id="30310013"/>
<reference evidence="1 2" key="1">
    <citation type="journal article" date="2016" name="Virology">
        <title>The genomic content and context of auxiliary metabolic genes in marine cyanomyoviruses.</title>
        <authorList>
            <person name="Crummett L.T."/>
            <person name="Puxty R.J."/>
            <person name="Weihe C."/>
            <person name="Marston M.F."/>
            <person name="Martiny J.B."/>
        </authorList>
    </citation>
    <scope>NUCLEOTIDE SEQUENCE [LARGE SCALE GENOMIC DNA]</scope>
    <source>
        <strain evidence="1">0810PA09</strain>
    </source>
</reference>
<keyword evidence="2" id="KW-1185">Reference proteome</keyword>
<name>A0A1D8KS67_9CAUD</name>
<accession>A0A1D8KS67</accession>
<dbReference type="Proteomes" id="UP000204364">
    <property type="component" value="Segment"/>
</dbReference>
<sequence length="83" mass="9281">MQLQTSATQIDFFPVGTGNVAGSKRFVKRVIWHKGEETEMTSFSTRLRSDAIYDINQYIANGATVSDFNLEAYAGSDYSPLYC</sequence>
<evidence type="ECO:0000313" key="1">
    <source>
        <dbReference type="EMBL" id="AOV61533.1"/>
    </source>
</evidence>
<dbReference type="RefSeq" id="YP_009325049.1">
    <property type="nucleotide sequence ID" value="NC_031944.1"/>
</dbReference>
<protein>
    <submittedName>
        <fullName evidence="1">Uncharacterized protein</fullName>
    </submittedName>
</protein>